<feature type="domain" description="Methyltransferase" evidence="1">
    <location>
        <begin position="59"/>
        <end position="151"/>
    </location>
</feature>
<dbReference type="EMBL" id="ML977506">
    <property type="protein sequence ID" value="KAF2129629.1"/>
    <property type="molecule type" value="Genomic_DNA"/>
</dbReference>
<dbReference type="GO" id="GO:0008168">
    <property type="term" value="F:methyltransferase activity"/>
    <property type="evidence" value="ECO:0007669"/>
    <property type="project" value="UniProtKB-KW"/>
</dbReference>
<name>A0A6A6ACS9_9PLEO</name>
<dbReference type="RefSeq" id="XP_033524018.1">
    <property type="nucleotide sequence ID" value="XM_033670470.1"/>
</dbReference>
<reference evidence="2" key="1">
    <citation type="journal article" date="2020" name="Stud. Mycol.">
        <title>101 Dothideomycetes genomes: a test case for predicting lifestyles and emergence of pathogens.</title>
        <authorList>
            <person name="Haridas S."/>
            <person name="Albert R."/>
            <person name="Binder M."/>
            <person name="Bloem J."/>
            <person name="Labutti K."/>
            <person name="Salamov A."/>
            <person name="Andreopoulos B."/>
            <person name="Baker S."/>
            <person name="Barry K."/>
            <person name="Bills G."/>
            <person name="Bluhm B."/>
            <person name="Cannon C."/>
            <person name="Castanera R."/>
            <person name="Culley D."/>
            <person name="Daum C."/>
            <person name="Ezra D."/>
            <person name="Gonzalez J."/>
            <person name="Henrissat B."/>
            <person name="Kuo A."/>
            <person name="Liang C."/>
            <person name="Lipzen A."/>
            <person name="Lutzoni F."/>
            <person name="Magnuson J."/>
            <person name="Mondo S."/>
            <person name="Nolan M."/>
            <person name="Ohm R."/>
            <person name="Pangilinan J."/>
            <person name="Park H.-J."/>
            <person name="Ramirez L."/>
            <person name="Alfaro M."/>
            <person name="Sun H."/>
            <person name="Tritt A."/>
            <person name="Yoshinaga Y."/>
            <person name="Zwiers L.-H."/>
            <person name="Turgeon B."/>
            <person name="Goodwin S."/>
            <person name="Spatafora J."/>
            <person name="Crous P."/>
            <person name="Grigoriev I."/>
        </authorList>
    </citation>
    <scope>NUCLEOTIDE SEQUENCE</scope>
    <source>
        <strain evidence="2">CBS 119687</strain>
    </source>
</reference>
<sequence length="278" mass="30914">MVNRSTQAWQGSAYFLPCDNEESHRLSLQHEFITRTLSGSLLLLPKSFISNLDSEDTKVLDVGTGNAVWLSDFHSMISSTAQLVGIDIEGRMYPAKYPLQMSFEVGSVLSLPTSWSNSFDLVYQRLLLAGLKISDWPTAISEDFRVLKSGGYVQLVEVDLRNMDVGPNSARLLDTLKKLFAMNNMDLNQADSLPSLVKGAGFVDVQVHDKEWRLHGDSNVLSRENALRGHRGLKGPVVKYGLFSSDAEFDDMMTGVETEWKSTLGKALIIRVITGRKP</sequence>
<dbReference type="OrthoDB" id="506498at2759"/>
<dbReference type="Pfam" id="PF13649">
    <property type="entry name" value="Methyltransf_25"/>
    <property type="match status" value="1"/>
</dbReference>
<dbReference type="Proteomes" id="UP000799771">
    <property type="component" value="Unassembled WGS sequence"/>
</dbReference>
<keyword evidence="2" id="KW-0808">Transferase</keyword>
<keyword evidence="2" id="KW-0489">Methyltransferase</keyword>
<dbReference type="SUPFAM" id="SSF53335">
    <property type="entry name" value="S-adenosyl-L-methionine-dependent methyltransferases"/>
    <property type="match status" value="1"/>
</dbReference>
<organism evidence="2 3">
    <name type="scientific">Dothidotthia symphoricarpi CBS 119687</name>
    <dbReference type="NCBI Taxonomy" id="1392245"/>
    <lineage>
        <taxon>Eukaryota</taxon>
        <taxon>Fungi</taxon>
        <taxon>Dikarya</taxon>
        <taxon>Ascomycota</taxon>
        <taxon>Pezizomycotina</taxon>
        <taxon>Dothideomycetes</taxon>
        <taxon>Pleosporomycetidae</taxon>
        <taxon>Pleosporales</taxon>
        <taxon>Dothidotthiaceae</taxon>
        <taxon>Dothidotthia</taxon>
    </lineage>
</organism>
<gene>
    <name evidence="2" type="ORF">P153DRAFT_385841</name>
</gene>
<accession>A0A6A6ACS9</accession>
<dbReference type="GO" id="GO:0032259">
    <property type="term" value="P:methylation"/>
    <property type="evidence" value="ECO:0007669"/>
    <property type="project" value="UniProtKB-KW"/>
</dbReference>
<dbReference type="Gene3D" id="3.40.50.150">
    <property type="entry name" value="Vaccinia Virus protein VP39"/>
    <property type="match status" value="1"/>
</dbReference>
<evidence type="ECO:0000313" key="3">
    <source>
        <dbReference type="Proteomes" id="UP000799771"/>
    </source>
</evidence>
<dbReference type="GeneID" id="54410902"/>
<proteinExistence type="predicted"/>
<evidence type="ECO:0000313" key="2">
    <source>
        <dbReference type="EMBL" id="KAF2129629.1"/>
    </source>
</evidence>
<dbReference type="AlphaFoldDB" id="A0A6A6ACS9"/>
<protein>
    <submittedName>
        <fullName evidence="2">S-adenosyl-L-methionine-dependent methyltransferase</fullName>
    </submittedName>
</protein>
<dbReference type="PANTHER" id="PTHR43591">
    <property type="entry name" value="METHYLTRANSFERASE"/>
    <property type="match status" value="1"/>
</dbReference>
<keyword evidence="3" id="KW-1185">Reference proteome</keyword>
<evidence type="ECO:0000259" key="1">
    <source>
        <dbReference type="Pfam" id="PF13649"/>
    </source>
</evidence>
<dbReference type="InterPro" id="IPR041698">
    <property type="entry name" value="Methyltransf_25"/>
</dbReference>
<dbReference type="InterPro" id="IPR029063">
    <property type="entry name" value="SAM-dependent_MTases_sf"/>
</dbReference>